<dbReference type="AlphaFoldDB" id="A0A8H6I7M6"/>
<dbReference type="OrthoDB" id="2637653at2759"/>
<feature type="transmembrane region" description="Helical" evidence="1">
    <location>
        <begin position="18"/>
        <end position="36"/>
    </location>
</feature>
<accession>A0A8H6I7M6</accession>
<feature type="transmembrane region" description="Helical" evidence="1">
    <location>
        <begin position="127"/>
        <end position="147"/>
    </location>
</feature>
<proteinExistence type="predicted"/>
<dbReference type="Proteomes" id="UP000521943">
    <property type="component" value="Unassembled WGS sequence"/>
</dbReference>
<comment type="caution">
    <text evidence="2">The sequence shown here is derived from an EMBL/GenBank/DDBJ whole genome shotgun (WGS) entry which is preliminary data.</text>
</comment>
<feature type="transmembrane region" description="Helical" evidence="1">
    <location>
        <begin position="185"/>
        <end position="206"/>
    </location>
</feature>
<keyword evidence="3" id="KW-1185">Reference proteome</keyword>
<evidence type="ECO:0000313" key="2">
    <source>
        <dbReference type="EMBL" id="KAF6758993.1"/>
    </source>
</evidence>
<protein>
    <submittedName>
        <fullName evidence="2">Uncharacterized protein</fullName>
    </submittedName>
</protein>
<feature type="transmembrane region" description="Helical" evidence="1">
    <location>
        <begin position="99"/>
        <end position="120"/>
    </location>
</feature>
<keyword evidence="1" id="KW-1133">Transmembrane helix</keyword>
<organism evidence="2 3">
    <name type="scientific">Ephemerocybe angulata</name>
    <dbReference type="NCBI Taxonomy" id="980116"/>
    <lineage>
        <taxon>Eukaryota</taxon>
        <taxon>Fungi</taxon>
        <taxon>Dikarya</taxon>
        <taxon>Basidiomycota</taxon>
        <taxon>Agaricomycotina</taxon>
        <taxon>Agaricomycetes</taxon>
        <taxon>Agaricomycetidae</taxon>
        <taxon>Agaricales</taxon>
        <taxon>Agaricineae</taxon>
        <taxon>Psathyrellaceae</taxon>
        <taxon>Ephemerocybe</taxon>
    </lineage>
</organism>
<name>A0A8H6I7M6_9AGAR</name>
<keyword evidence="1" id="KW-0812">Transmembrane</keyword>
<evidence type="ECO:0000256" key="1">
    <source>
        <dbReference type="SAM" id="Phobius"/>
    </source>
</evidence>
<reference evidence="2 3" key="1">
    <citation type="submission" date="2020-07" db="EMBL/GenBank/DDBJ databases">
        <title>Comparative genomics of pyrophilous fungi reveals a link between fire events and developmental genes.</title>
        <authorList>
            <consortium name="DOE Joint Genome Institute"/>
            <person name="Steindorff A.S."/>
            <person name="Carver A."/>
            <person name="Calhoun S."/>
            <person name="Stillman K."/>
            <person name="Liu H."/>
            <person name="Lipzen A."/>
            <person name="Pangilinan J."/>
            <person name="Labutti K."/>
            <person name="Bruns T.D."/>
            <person name="Grigoriev I.V."/>
        </authorList>
    </citation>
    <scope>NUCLEOTIDE SEQUENCE [LARGE SCALE GENOMIC DNA]</scope>
    <source>
        <strain evidence="2 3">CBS 144469</strain>
    </source>
</reference>
<feature type="transmembrane region" description="Helical" evidence="1">
    <location>
        <begin position="57"/>
        <end position="79"/>
    </location>
</feature>
<keyword evidence="1" id="KW-0472">Membrane</keyword>
<evidence type="ECO:0000313" key="3">
    <source>
        <dbReference type="Proteomes" id="UP000521943"/>
    </source>
</evidence>
<dbReference type="EMBL" id="JACGCI010000017">
    <property type="protein sequence ID" value="KAF6758993.1"/>
    <property type="molecule type" value="Genomic_DNA"/>
</dbReference>
<gene>
    <name evidence="2" type="ORF">DFP72DRAFT_887196</name>
</gene>
<sequence>MSSTEILKLSEEIAEKKFMEYAVGVPGIILLLYFYLVSIDDEVGEIWPLPNRRLPKILFMGSRYLNVGTCIVDILRNWPMHMKYDTRTCNVLKAISFEFWFFGLNLFTEGVFWLALYALLGNSRKHLAPIVIAFLAVSVPGQVLGWISNVALVSAIPPEQWQSELGYSCNYEVTNERLKGKLSTVLSSLAFASSTCFLITGLFTFVKRYRHLGLSGVRSTGILAMIGREGACYYVLASIFSFLSTLKGVVATGNSTLDDTLTIIIQ</sequence>